<dbReference type="EMBL" id="UINC01036922">
    <property type="protein sequence ID" value="SVB31624.1"/>
    <property type="molecule type" value="Genomic_DNA"/>
</dbReference>
<gene>
    <name evidence="1" type="ORF">METZ01_LOCUS184478</name>
</gene>
<protein>
    <submittedName>
        <fullName evidence="1">Uncharacterized protein</fullName>
    </submittedName>
</protein>
<evidence type="ECO:0000313" key="1">
    <source>
        <dbReference type="EMBL" id="SVB31624.1"/>
    </source>
</evidence>
<sequence length="108" mass="11615">MSNLINSRLRLGVDRLGKPCYNEYIKTSGGAEMFDSSIIDEALSALQDAVNDQEAMDGDLQAKLDEIEEAKDALESAFSEVAGVLDMLANLDTSGLEDALDVARSLTD</sequence>
<accession>A0A382D0R1</accession>
<proteinExistence type="predicted"/>
<name>A0A382D0R1_9ZZZZ</name>
<reference evidence="1" key="1">
    <citation type="submission" date="2018-05" db="EMBL/GenBank/DDBJ databases">
        <authorList>
            <person name="Lanie J.A."/>
            <person name="Ng W.-L."/>
            <person name="Kazmierczak K.M."/>
            <person name="Andrzejewski T.M."/>
            <person name="Davidsen T.M."/>
            <person name="Wayne K.J."/>
            <person name="Tettelin H."/>
            <person name="Glass J.I."/>
            <person name="Rusch D."/>
            <person name="Podicherti R."/>
            <person name="Tsui H.-C.T."/>
            <person name="Winkler M.E."/>
        </authorList>
    </citation>
    <scope>NUCLEOTIDE SEQUENCE</scope>
</reference>
<dbReference type="AlphaFoldDB" id="A0A382D0R1"/>
<organism evidence="1">
    <name type="scientific">marine metagenome</name>
    <dbReference type="NCBI Taxonomy" id="408172"/>
    <lineage>
        <taxon>unclassified sequences</taxon>
        <taxon>metagenomes</taxon>
        <taxon>ecological metagenomes</taxon>
    </lineage>
</organism>